<dbReference type="PRINTS" id="PR01437">
    <property type="entry name" value="NUOXDRDTASE4"/>
</dbReference>
<feature type="transmembrane region" description="Helical" evidence="10">
    <location>
        <begin position="231"/>
        <end position="250"/>
    </location>
</feature>
<feature type="transmembrane region" description="Helical" evidence="10">
    <location>
        <begin position="326"/>
        <end position="344"/>
    </location>
</feature>
<dbReference type="PANTHER" id="PTHR43507:SF1">
    <property type="entry name" value="NADH-UBIQUINONE OXIDOREDUCTASE CHAIN 4"/>
    <property type="match status" value="1"/>
</dbReference>
<dbReference type="GO" id="GO:0003954">
    <property type="term" value="F:NADH dehydrogenase activity"/>
    <property type="evidence" value="ECO:0007669"/>
    <property type="project" value="TreeGrafter"/>
</dbReference>
<feature type="domain" description="NADH:quinone oxidoreductase/Mrp antiporter transmembrane" evidence="11">
    <location>
        <begin position="139"/>
        <end position="440"/>
    </location>
</feature>
<dbReference type="STRING" id="1789224.BFG52_02740"/>
<dbReference type="OrthoDB" id="9768329at2"/>
<feature type="transmembrane region" description="Helical" evidence="10">
    <location>
        <begin position="83"/>
        <end position="108"/>
    </location>
</feature>
<evidence type="ECO:0000256" key="1">
    <source>
        <dbReference type="ARBA" id="ARBA00004127"/>
    </source>
</evidence>
<dbReference type="GO" id="GO:0016020">
    <property type="term" value="C:membrane"/>
    <property type="evidence" value="ECO:0007669"/>
    <property type="project" value="UniProtKB-SubCell"/>
</dbReference>
<keyword evidence="6 10" id="KW-0472">Membrane</keyword>
<evidence type="ECO:0000256" key="2">
    <source>
        <dbReference type="ARBA" id="ARBA00009025"/>
    </source>
</evidence>
<dbReference type="NCBIfam" id="TIGR01972">
    <property type="entry name" value="NDH_I_M"/>
    <property type="match status" value="1"/>
</dbReference>
<dbReference type="KEGG" id="ala:BFG52_02740"/>
<dbReference type="InterPro" id="IPR010227">
    <property type="entry name" value="NADH_Q_OxRdtase_chainM/4"/>
</dbReference>
<evidence type="ECO:0000259" key="11">
    <source>
        <dbReference type="Pfam" id="PF00361"/>
    </source>
</evidence>
<dbReference type="InterPro" id="IPR003918">
    <property type="entry name" value="NADH_UbQ_OxRdtase"/>
</dbReference>
<feature type="transmembrane region" description="Helical" evidence="10">
    <location>
        <begin position="350"/>
        <end position="375"/>
    </location>
</feature>
<feature type="transmembrane region" description="Helical" evidence="10">
    <location>
        <begin position="33"/>
        <end position="52"/>
    </location>
</feature>
<evidence type="ECO:0000256" key="7">
    <source>
        <dbReference type="ARBA" id="ARBA00031584"/>
    </source>
</evidence>
<feature type="transmembrane region" description="Helical" evidence="10">
    <location>
        <begin position="180"/>
        <end position="203"/>
    </location>
</feature>
<dbReference type="InterPro" id="IPR001750">
    <property type="entry name" value="ND/Mrp_TM"/>
</dbReference>
<dbReference type="GO" id="GO:0042773">
    <property type="term" value="P:ATP synthesis coupled electron transport"/>
    <property type="evidence" value="ECO:0007669"/>
    <property type="project" value="InterPro"/>
</dbReference>
<dbReference type="EMBL" id="CP016895">
    <property type="protein sequence ID" value="AOA57382.1"/>
    <property type="molecule type" value="Genomic_DNA"/>
</dbReference>
<evidence type="ECO:0000256" key="3">
    <source>
        <dbReference type="ARBA" id="ARBA00019906"/>
    </source>
</evidence>
<keyword evidence="5 10" id="KW-1133">Transmembrane helix</keyword>
<dbReference type="GO" id="GO:0008137">
    <property type="term" value="F:NADH dehydrogenase (ubiquinone) activity"/>
    <property type="evidence" value="ECO:0007669"/>
    <property type="project" value="InterPro"/>
</dbReference>
<reference evidence="12 13" key="1">
    <citation type="submission" date="2016-08" db="EMBL/GenBank/DDBJ databases">
        <authorList>
            <person name="Seilhamer J.J."/>
        </authorList>
    </citation>
    <scope>NUCLEOTIDE SEQUENCE [LARGE SCALE GENOMIC DNA]</scope>
    <source>
        <strain evidence="12 13">BRTC-1</strain>
    </source>
</reference>
<evidence type="ECO:0000256" key="8">
    <source>
        <dbReference type="ARBA" id="ARBA00032798"/>
    </source>
</evidence>
<feature type="transmembrane region" description="Helical" evidence="10">
    <location>
        <begin position="120"/>
        <end position="140"/>
    </location>
</feature>
<evidence type="ECO:0000256" key="10">
    <source>
        <dbReference type="SAM" id="Phobius"/>
    </source>
</evidence>
<gene>
    <name evidence="12" type="ORF">BFG52_02740</name>
</gene>
<proteinExistence type="inferred from homology"/>
<feature type="transmembrane region" description="Helical" evidence="10">
    <location>
        <begin position="146"/>
        <end position="164"/>
    </location>
</feature>
<evidence type="ECO:0000313" key="12">
    <source>
        <dbReference type="EMBL" id="AOA57382.1"/>
    </source>
</evidence>
<dbReference type="Proteomes" id="UP000093391">
    <property type="component" value="Chromosome"/>
</dbReference>
<feature type="transmembrane region" description="Helical" evidence="10">
    <location>
        <begin position="473"/>
        <end position="494"/>
    </location>
</feature>
<evidence type="ECO:0000256" key="5">
    <source>
        <dbReference type="ARBA" id="ARBA00022989"/>
    </source>
</evidence>
<feature type="transmembrane region" description="Helical" evidence="10">
    <location>
        <begin position="395"/>
        <end position="418"/>
    </location>
</feature>
<evidence type="ECO:0000256" key="9">
    <source>
        <dbReference type="RuleBase" id="RU000320"/>
    </source>
</evidence>
<accession>A0A1B2LWP2</accession>
<feature type="transmembrane region" description="Helical" evidence="10">
    <location>
        <begin position="271"/>
        <end position="291"/>
    </location>
</feature>
<feature type="transmembrane region" description="Helical" evidence="10">
    <location>
        <begin position="297"/>
        <end position="314"/>
    </location>
</feature>
<sequence>MEITNNWILPALILIPFIAGLLCWVVDKIDQHLPRYIALFGMLITLGLTVLVGTQESYQYEVGQVLPEWGAQFLVNWIPSLGISIHLALDGLSLLMVGLTALLGVLAVGCSWGEIQKNVGFFHLNLLWSLGGVIGVFIALDMFLFFFFWEMMLVPIYFLIALWGHKGSENKSRVYAATKFFIYTQVAGLIMLIGILGLVIYSYTLTNGVISFNYYSLMAAAHVMEGVSPKLAYILMICMFIGFAVKLPVFPLHGWLPDAHAQAPTAGSVDLAGILIKTAAYGLLRFVLPFFPESSAQFADIAIIFGLIGIFYGAWCAFQQTDMKRLLAYTSISHMGFVLLALYAGTLMSFQGLMIMMLAHGISSAALFIMCGQVYERLHTRDMRLMGGIRGQLPYLAFFLMFFIAALVGIPGLGNFIGEFLILLGSFNAYPVYTILAAVSLVFAGLYGLILIHRALFGTPNPAQQANNPLRDLAGREVALLLICAVSLLWLGLYPQSFLDISQSSMDWIVHSDTSLKPVIQPVIDQILQQMASQQHVEMK</sequence>
<evidence type="ECO:0000256" key="6">
    <source>
        <dbReference type="ARBA" id="ARBA00023136"/>
    </source>
</evidence>
<dbReference type="AlphaFoldDB" id="A0A1B2LWP2"/>
<feature type="transmembrane region" description="Helical" evidence="10">
    <location>
        <begin position="430"/>
        <end position="452"/>
    </location>
</feature>
<dbReference type="GO" id="GO:0012505">
    <property type="term" value="C:endomembrane system"/>
    <property type="evidence" value="ECO:0007669"/>
    <property type="project" value="UniProtKB-SubCell"/>
</dbReference>
<evidence type="ECO:0000313" key="13">
    <source>
        <dbReference type="Proteomes" id="UP000093391"/>
    </source>
</evidence>
<feature type="transmembrane region" description="Helical" evidence="10">
    <location>
        <begin position="6"/>
        <end position="26"/>
    </location>
</feature>
<dbReference type="Pfam" id="PF00361">
    <property type="entry name" value="Proton_antipo_M"/>
    <property type="match status" value="1"/>
</dbReference>
<organism evidence="12 13">
    <name type="scientific">Acinetobacter larvae</name>
    <dbReference type="NCBI Taxonomy" id="1789224"/>
    <lineage>
        <taxon>Bacteria</taxon>
        <taxon>Pseudomonadati</taxon>
        <taxon>Pseudomonadota</taxon>
        <taxon>Gammaproteobacteria</taxon>
        <taxon>Moraxellales</taxon>
        <taxon>Moraxellaceae</taxon>
        <taxon>Acinetobacter</taxon>
    </lineage>
</organism>
<dbReference type="GO" id="GO:0015990">
    <property type="term" value="P:electron transport coupled proton transport"/>
    <property type="evidence" value="ECO:0007669"/>
    <property type="project" value="TreeGrafter"/>
</dbReference>
<keyword evidence="13" id="KW-1185">Reference proteome</keyword>
<dbReference type="NCBIfam" id="NF004498">
    <property type="entry name" value="PRK05846.1-1"/>
    <property type="match status" value="1"/>
</dbReference>
<comment type="subcellular location">
    <subcellularLocation>
        <location evidence="1">Endomembrane system</location>
        <topology evidence="1">Multi-pass membrane protein</topology>
    </subcellularLocation>
    <subcellularLocation>
        <location evidence="9">Membrane</location>
        <topology evidence="9">Multi-pass membrane protein</topology>
    </subcellularLocation>
</comment>
<comment type="similarity">
    <text evidence="2">Belongs to the complex I subunit 4 family.</text>
</comment>
<dbReference type="PANTHER" id="PTHR43507">
    <property type="entry name" value="NADH-UBIQUINONE OXIDOREDUCTASE CHAIN 4"/>
    <property type="match status" value="1"/>
</dbReference>
<evidence type="ECO:0000256" key="4">
    <source>
        <dbReference type="ARBA" id="ARBA00022692"/>
    </source>
</evidence>
<dbReference type="GO" id="GO:0048039">
    <property type="term" value="F:ubiquinone binding"/>
    <property type="evidence" value="ECO:0007669"/>
    <property type="project" value="TreeGrafter"/>
</dbReference>
<keyword evidence="4 9" id="KW-0812">Transmembrane</keyword>
<name>A0A1B2LWP2_9GAMM</name>
<protein>
    <recommendedName>
        <fullName evidence="3">NADH-quinone oxidoreductase subunit M</fullName>
    </recommendedName>
    <alternativeName>
        <fullName evidence="7">NADH dehydrogenase I subunit M</fullName>
    </alternativeName>
    <alternativeName>
        <fullName evidence="8">NDH-1 subunit M</fullName>
    </alternativeName>
</protein>